<feature type="region of interest" description="Disordered" evidence="1">
    <location>
        <begin position="328"/>
        <end position="352"/>
    </location>
</feature>
<dbReference type="Gene3D" id="1.25.40.10">
    <property type="entry name" value="Tetratricopeptide repeat domain"/>
    <property type="match status" value="1"/>
</dbReference>
<dbReference type="EMBL" id="JARKIB010000566">
    <property type="protein sequence ID" value="KAJ7699779.1"/>
    <property type="molecule type" value="Genomic_DNA"/>
</dbReference>
<evidence type="ECO:0000313" key="3">
    <source>
        <dbReference type="Proteomes" id="UP001215598"/>
    </source>
</evidence>
<name>A0AAD7GNU4_9AGAR</name>
<dbReference type="AlphaFoldDB" id="A0AAD7GNU4"/>
<gene>
    <name evidence="2" type="ORF">B0H16DRAFT_1484110</name>
</gene>
<evidence type="ECO:0000256" key="1">
    <source>
        <dbReference type="SAM" id="MobiDB-lite"/>
    </source>
</evidence>
<organism evidence="2 3">
    <name type="scientific">Mycena metata</name>
    <dbReference type="NCBI Taxonomy" id="1033252"/>
    <lineage>
        <taxon>Eukaryota</taxon>
        <taxon>Fungi</taxon>
        <taxon>Dikarya</taxon>
        <taxon>Basidiomycota</taxon>
        <taxon>Agaricomycotina</taxon>
        <taxon>Agaricomycetes</taxon>
        <taxon>Agaricomycetidae</taxon>
        <taxon>Agaricales</taxon>
        <taxon>Marasmiineae</taxon>
        <taxon>Mycenaceae</taxon>
        <taxon>Mycena</taxon>
    </lineage>
</organism>
<reference evidence="2" key="1">
    <citation type="submission" date="2023-03" db="EMBL/GenBank/DDBJ databases">
        <title>Massive genome expansion in bonnet fungi (Mycena s.s.) driven by repeated elements and novel gene families across ecological guilds.</title>
        <authorList>
            <consortium name="Lawrence Berkeley National Laboratory"/>
            <person name="Harder C.B."/>
            <person name="Miyauchi S."/>
            <person name="Viragh M."/>
            <person name="Kuo A."/>
            <person name="Thoen E."/>
            <person name="Andreopoulos B."/>
            <person name="Lu D."/>
            <person name="Skrede I."/>
            <person name="Drula E."/>
            <person name="Henrissat B."/>
            <person name="Morin E."/>
            <person name="Kohler A."/>
            <person name="Barry K."/>
            <person name="LaButti K."/>
            <person name="Morin E."/>
            <person name="Salamov A."/>
            <person name="Lipzen A."/>
            <person name="Mereny Z."/>
            <person name="Hegedus B."/>
            <person name="Baldrian P."/>
            <person name="Stursova M."/>
            <person name="Weitz H."/>
            <person name="Taylor A."/>
            <person name="Grigoriev I.V."/>
            <person name="Nagy L.G."/>
            <person name="Martin F."/>
            <person name="Kauserud H."/>
        </authorList>
    </citation>
    <scope>NUCLEOTIDE SEQUENCE</scope>
    <source>
        <strain evidence="2">CBHHK182m</strain>
    </source>
</reference>
<sequence>AVRNFKRQCGALHTLGYIKIAAGDHAAGQAHAREVQRLAKISGDVHQETHGIHTEAFSLMSQGDYRECIALTMRGRTALSLCGLSHGNLDYVLMGIQAEVHKLKSEYAEAHGIRNQMLQRTAGDNYRQGLCLMNIAEINIMTGVPKLQIQKKIDASQAVLKADLNFREGDMSTTLFGKCLQRGWGKLSEAVGYCLERLADINRWEGSHSTSWPTVYLAHSLKTKEWLGIYKALQFLGDVFLREEDEVTATSLFTLALEGFTQMDIHRSRAECMIRTGAWEQAKPLFERSSQAERVQHINQRLTGIGEDVREQHKRSLARLTELNAPMGTVEELDEDLSQDELENEETPLAAV</sequence>
<dbReference type="Proteomes" id="UP001215598">
    <property type="component" value="Unassembled WGS sequence"/>
</dbReference>
<comment type="caution">
    <text evidence="2">The sequence shown here is derived from an EMBL/GenBank/DDBJ whole genome shotgun (WGS) entry which is preliminary data.</text>
</comment>
<keyword evidence="3" id="KW-1185">Reference proteome</keyword>
<dbReference type="InterPro" id="IPR011990">
    <property type="entry name" value="TPR-like_helical_dom_sf"/>
</dbReference>
<proteinExistence type="predicted"/>
<feature type="compositionally biased region" description="Acidic residues" evidence="1">
    <location>
        <begin position="331"/>
        <end position="346"/>
    </location>
</feature>
<accession>A0AAD7GNU4</accession>
<protein>
    <submittedName>
        <fullName evidence="2">Uncharacterized protein</fullName>
    </submittedName>
</protein>
<feature type="non-terminal residue" evidence="2">
    <location>
        <position position="352"/>
    </location>
</feature>
<evidence type="ECO:0000313" key="2">
    <source>
        <dbReference type="EMBL" id="KAJ7699779.1"/>
    </source>
</evidence>